<dbReference type="InterPro" id="IPR016088">
    <property type="entry name" value="Chalcone_isomerase_3-sand"/>
</dbReference>
<evidence type="ECO:0000313" key="4">
    <source>
        <dbReference type="EMBL" id="WPG99022.1"/>
    </source>
</evidence>
<dbReference type="GO" id="GO:0016872">
    <property type="term" value="F:intramolecular lyase activity"/>
    <property type="evidence" value="ECO:0007669"/>
    <property type="project" value="InterPro"/>
</dbReference>
<dbReference type="PANTHER" id="PTHR47284">
    <property type="entry name" value="FATTY-ACID-BINDING PROTEIN 2"/>
    <property type="match status" value="1"/>
</dbReference>
<protein>
    <submittedName>
        <fullName evidence="4">Altered inheritance of mitochondria protein 18, mitochondrial</fullName>
    </submittedName>
</protein>
<feature type="compositionally biased region" description="Low complexity" evidence="1">
    <location>
        <begin position="58"/>
        <end position="67"/>
    </location>
</feature>
<keyword evidence="5" id="KW-1185">Reference proteome</keyword>
<dbReference type="InterPro" id="IPR016087">
    <property type="entry name" value="Chalcone_isomerase"/>
</dbReference>
<gene>
    <name evidence="4" type="ORF">R9X50_00182600</name>
</gene>
<dbReference type="Pfam" id="PF16035">
    <property type="entry name" value="Chalcone_2"/>
    <property type="match status" value="1"/>
</dbReference>
<evidence type="ECO:0000313" key="5">
    <source>
        <dbReference type="Proteomes" id="UP001303373"/>
    </source>
</evidence>
<feature type="region of interest" description="Disordered" evidence="1">
    <location>
        <begin position="38"/>
        <end position="68"/>
    </location>
</feature>
<keyword evidence="2" id="KW-1133">Transmembrane helix</keyword>
<sequence length="442" mass="48102">MAAPTRRAMRLLSPRLQCASIRSTPCAHQLRCVSSRYSNPGQRATTSAPIENSSFLGSSSSTTSTSTPAAAFMNPLDARAGQIAALEKRQFHYRRMRFAGMGILLSMLGLSMIIYNLDLDSMEKSEEKKKGLQMDSSSEANATFQGKEVHVIGAGKGKRIVAHGPDGELDLVETGTSTIPHFPRTIRMPIASDEVATPVSPVNSANDEEYTLVGLGIRSVLWVQVYVVGLYIRTADVSTLQEKLIHGVNPTASTLVPAEKEILKKKLLDPEASREIWTQLLEVPGLKTAWRIAPTRNTDFGHLRDGFVNGINARIQETRRVLAPEATVQFDSEEFGQSVQGLKSIFTGGKAPKGSVLLLSRNRAGALDIWFQPKPVEGNETDKSPPPMEHLGSVQDERIARLIWMGYVAGDKVSSKSTREGVVDGCVNFASRPVGSVETMVV</sequence>
<keyword evidence="2" id="KW-0812">Transmembrane</keyword>
<proteinExistence type="predicted"/>
<dbReference type="SUPFAM" id="SSF54626">
    <property type="entry name" value="Chalcone isomerase"/>
    <property type="match status" value="1"/>
</dbReference>
<evidence type="ECO:0000259" key="3">
    <source>
        <dbReference type="Pfam" id="PF16035"/>
    </source>
</evidence>
<name>A0AAQ3RAD4_9PEZI</name>
<dbReference type="EMBL" id="CP138581">
    <property type="protein sequence ID" value="WPG99022.1"/>
    <property type="molecule type" value="Genomic_DNA"/>
</dbReference>
<evidence type="ECO:0000256" key="1">
    <source>
        <dbReference type="SAM" id="MobiDB-lite"/>
    </source>
</evidence>
<feature type="domain" description="Chalcone isomerase" evidence="3">
    <location>
        <begin position="208"/>
        <end position="423"/>
    </location>
</feature>
<dbReference type="Proteomes" id="UP001303373">
    <property type="component" value="Chromosome 2"/>
</dbReference>
<dbReference type="AlphaFoldDB" id="A0AAQ3RAD4"/>
<evidence type="ECO:0000256" key="2">
    <source>
        <dbReference type="SAM" id="Phobius"/>
    </source>
</evidence>
<keyword evidence="2" id="KW-0472">Membrane</keyword>
<accession>A0AAQ3RAD4</accession>
<dbReference type="Gene3D" id="3.50.70.10">
    <property type="match status" value="1"/>
</dbReference>
<feature type="transmembrane region" description="Helical" evidence="2">
    <location>
        <begin position="98"/>
        <end position="117"/>
    </location>
</feature>
<reference evidence="4 5" key="1">
    <citation type="submission" date="2023-11" db="EMBL/GenBank/DDBJ databases">
        <title>An acidophilic fungus is an integral part of prey digestion in a carnivorous sundew plant.</title>
        <authorList>
            <person name="Tsai I.J."/>
        </authorList>
    </citation>
    <scope>NUCLEOTIDE SEQUENCE [LARGE SCALE GENOMIC DNA]</scope>
    <source>
        <strain evidence="4">169a</strain>
    </source>
</reference>
<dbReference type="PANTHER" id="PTHR47284:SF3">
    <property type="entry name" value="FATTY-ACID-BINDING PROTEIN 2"/>
    <property type="match status" value="1"/>
</dbReference>
<feature type="compositionally biased region" description="Polar residues" evidence="1">
    <location>
        <begin position="38"/>
        <end position="57"/>
    </location>
</feature>
<dbReference type="InterPro" id="IPR036298">
    <property type="entry name" value="Chalcone_isomerase_sf"/>
</dbReference>
<organism evidence="4 5">
    <name type="scientific">Acrodontium crateriforme</name>
    <dbReference type="NCBI Taxonomy" id="150365"/>
    <lineage>
        <taxon>Eukaryota</taxon>
        <taxon>Fungi</taxon>
        <taxon>Dikarya</taxon>
        <taxon>Ascomycota</taxon>
        <taxon>Pezizomycotina</taxon>
        <taxon>Dothideomycetes</taxon>
        <taxon>Dothideomycetidae</taxon>
        <taxon>Mycosphaerellales</taxon>
        <taxon>Teratosphaeriaceae</taxon>
        <taxon>Acrodontium</taxon>
    </lineage>
</organism>